<dbReference type="Gene3D" id="3.90.1640.10">
    <property type="entry name" value="inorganic pyrophosphatase (n-terminal core)"/>
    <property type="match status" value="1"/>
</dbReference>
<dbReference type="AlphaFoldDB" id="A0A6A7K937"/>
<accession>A0A6A7K937</accession>
<dbReference type="RefSeq" id="WP_152803680.1">
    <property type="nucleotide sequence ID" value="NZ_WHNX01000011.1"/>
</dbReference>
<comment type="caution">
    <text evidence="3">The sequence shown here is derived from an EMBL/GenBank/DDBJ whole genome shotgun (WGS) entry which is preliminary data.</text>
</comment>
<dbReference type="EMBL" id="WHNX01000011">
    <property type="protein sequence ID" value="MPW25831.1"/>
    <property type="molecule type" value="Genomic_DNA"/>
</dbReference>
<proteinExistence type="predicted"/>
<keyword evidence="4" id="KW-1185">Reference proteome</keyword>
<dbReference type="InterPro" id="IPR003156">
    <property type="entry name" value="DHHA1_dom"/>
</dbReference>
<gene>
    <name evidence="3" type="ORF">GC105_08515</name>
</gene>
<sequence length="315" mass="35390">MNDIIEAIKNNQSFVISSHKSPDGDSIGSCIALGLALKRLNKTVTYVMEYAPEKFRFLNEITNFNDHYTSLQNYDVGLFLDCSNIEHLHNSSLLDNCDMSINIDHHISNTKYGNLNFIDTCASATGEVIFELINKLNVPLEKEMSAALYTAIVTDTGNFKYSNVTSRTHYIVSKLYEVPNSYSDINTIIFDEHSYEKIKLIGKGLSNLYITKDNKVSIILLTLDDLRNISESVDLEGIINYARDIRGVEVAVFIKETNKNTFRVSFRSNTNFDVSRLAAYYGGGGHMKASGCTIEGITSDQIIKDIIDQIEKDLK</sequence>
<feature type="domain" description="DHHA1" evidence="2">
    <location>
        <begin position="231"/>
        <end position="311"/>
    </location>
</feature>
<feature type="domain" description="DDH" evidence="1">
    <location>
        <begin position="14"/>
        <end position="152"/>
    </location>
</feature>
<evidence type="ECO:0000259" key="1">
    <source>
        <dbReference type="Pfam" id="PF01368"/>
    </source>
</evidence>
<dbReference type="InterPro" id="IPR051319">
    <property type="entry name" value="Oligoribo/pAp-PDE_c-di-AMP_PDE"/>
</dbReference>
<organism evidence="3 4">
    <name type="scientific">Alkalibaculum sporogenes</name>
    <dbReference type="NCBI Taxonomy" id="2655001"/>
    <lineage>
        <taxon>Bacteria</taxon>
        <taxon>Bacillati</taxon>
        <taxon>Bacillota</taxon>
        <taxon>Clostridia</taxon>
        <taxon>Eubacteriales</taxon>
        <taxon>Eubacteriaceae</taxon>
        <taxon>Alkalibaculum</taxon>
    </lineage>
</organism>
<evidence type="ECO:0000259" key="2">
    <source>
        <dbReference type="Pfam" id="PF02272"/>
    </source>
</evidence>
<dbReference type="InterPro" id="IPR038763">
    <property type="entry name" value="DHH_sf"/>
</dbReference>
<dbReference type="Pfam" id="PF01368">
    <property type="entry name" value="DHH"/>
    <property type="match status" value="1"/>
</dbReference>
<dbReference type="Pfam" id="PF02272">
    <property type="entry name" value="DHHA1"/>
    <property type="match status" value="1"/>
</dbReference>
<dbReference type="SUPFAM" id="SSF64182">
    <property type="entry name" value="DHH phosphoesterases"/>
    <property type="match status" value="1"/>
</dbReference>
<dbReference type="GO" id="GO:0003676">
    <property type="term" value="F:nucleic acid binding"/>
    <property type="evidence" value="ECO:0007669"/>
    <property type="project" value="InterPro"/>
</dbReference>
<evidence type="ECO:0000313" key="4">
    <source>
        <dbReference type="Proteomes" id="UP000440004"/>
    </source>
</evidence>
<dbReference type="PANTHER" id="PTHR47618">
    <property type="entry name" value="BIFUNCTIONAL OLIGORIBONUCLEASE AND PAP PHOSPHATASE NRNA"/>
    <property type="match status" value="1"/>
</dbReference>
<dbReference type="Proteomes" id="UP000440004">
    <property type="component" value="Unassembled WGS sequence"/>
</dbReference>
<protein>
    <submittedName>
        <fullName evidence="3">Bifunctional oligoribonuclease/PAP phosphatase NrnA</fullName>
    </submittedName>
</protein>
<reference evidence="3 4" key="1">
    <citation type="submission" date="2019-10" db="EMBL/GenBank/DDBJ databases">
        <title>Alkalibaculum tamaniensis sp.nov., a new alkaliphilic acetogen, isolated on methoxylated aromatics from a mud volcano.</title>
        <authorList>
            <person name="Khomyakova M.A."/>
            <person name="Merkel A.Y."/>
            <person name="Bonch-Osmolovskaya E.A."/>
            <person name="Slobodkin A.I."/>
        </authorList>
    </citation>
    <scope>NUCLEOTIDE SEQUENCE [LARGE SCALE GENOMIC DNA]</scope>
    <source>
        <strain evidence="3 4">M08DMB</strain>
    </source>
</reference>
<evidence type="ECO:0000313" key="3">
    <source>
        <dbReference type="EMBL" id="MPW25831.1"/>
    </source>
</evidence>
<name>A0A6A7K937_9FIRM</name>
<dbReference type="PANTHER" id="PTHR47618:SF1">
    <property type="entry name" value="BIFUNCTIONAL OLIGORIBONUCLEASE AND PAP PHOSPHATASE NRNA"/>
    <property type="match status" value="1"/>
</dbReference>
<dbReference type="Gene3D" id="3.10.310.30">
    <property type="match status" value="1"/>
</dbReference>
<dbReference type="InterPro" id="IPR001667">
    <property type="entry name" value="DDH_dom"/>
</dbReference>